<keyword evidence="6 8" id="KW-0234">DNA repair</keyword>
<dbReference type="GO" id="GO:0043590">
    <property type="term" value="C:bacterial nucleoid"/>
    <property type="evidence" value="ECO:0007669"/>
    <property type="project" value="TreeGrafter"/>
</dbReference>
<dbReference type="InterPro" id="IPR012340">
    <property type="entry name" value="NA-bd_OB-fold"/>
</dbReference>
<comment type="caution">
    <text evidence="10">The sequence shown here is derived from an EMBL/GenBank/DDBJ whole genome shotgun (WGS) entry which is preliminary data.</text>
</comment>
<dbReference type="InterPro" id="IPR042242">
    <property type="entry name" value="RecO_C"/>
</dbReference>
<dbReference type="InterPro" id="IPR022572">
    <property type="entry name" value="DNA_rep/recomb_RecO_N"/>
</dbReference>
<comment type="similarity">
    <text evidence="2 8">Belongs to the RecO family.</text>
</comment>
<comment type="function">
    <text evidence="1 8">Involved in DNA repair and RecF pathway recombination.</text>
</comment>
<dbReference type="PANTHER" id="PTHR33991:SF1">
    <property type="entry name" value="DNA REPAIR PROTEIN RECO"/>
    <property type="match status" value="1"/>
</dbReference>
<keyword evidence="11" id="KW-1185">Reference proteome</keyword>
<dbReference type="Pfam" id="PF02565">
    <property type="entry name" value="RecO_C"/>
    <property type="match status" value="1"/>
</dbReference>
<sequence>MNRVDGEACFVLHIRPYRDTSALVNLFSPNYGRFTCVAKGLRGGGKSRQSWRANLQAFNLVSVSWQGRGELKSLLDVQHQASYSLQGRALFCGLYVNELLERLLHQHDPQADIFVLYTQCLTRLIGGVQLEESLRRFEFGLLEKLGYGLNFTHCNRSGLAFNPDRFYFFHPDEGIILADDAVTTSLFSGEVLLQLANGDFSGDAQLAAKRLSRLALHGLLGNKPLRSRALFTRQAKSGLSAF</sequence>
<evidence type="ECO:0000313" key="10">
    <source>
        <dbReference type="EMBL" id="MBB5187275.1"/>
    </source>
</evidence>
<dbReference type="EMBL" id="JACHHW010000004">
    <property type="protein sequence ID" value="MBB5187275.1"/>
    <property type="molecule type" value="Genomic_DNA"/>
</dbReference>
<dbReference type="GO" id="GO:0006302">
    <property type="term" value="P:double-strand break repair"/>
    <property type="evidence" value="ECO:0007669"/>
    <property type="project" value="TreeGrafter"/>
</dbReference>
<dbReference type="NCBIfam" id="TIGR00613">
    <property type="entry name" value="reco"/>
    <property type="match status" value="1"/>
</dbReference>
<dbReference type="AlphaFoldDB" id="A0A840R2H3"/>
<dbReference type="PANTHER" id="PTHR33991">
    <property type="entry name" value="DNA REPAIR PROTEIN RECO"/>
    <property type="match status" value="1"/>
</dbReference>
<evidence type="ECO:0000256" key="4">
    <source>
        <dbReference type="ARBA" id="ARBA00022763"/>
    </source>
</evidence>
<evidence type="ECO:0000259" key="9">
    <source>
        <dbReference type="Pfam" id="PF11967"/>
    </source>
</evidence>
<evidence type="ECO:0000256" key="1">
    <source>
        <dbReference type="ARBA" id="ARBA00003065"/>
    </source>
</evidence>
<keyword evidence="5 8" id="KW-0233">DNA recombination</keyword>
<evidence type="ECO:0000256" key="6">
    <source>
        <dbReference type="ARBA" id="ARBA00023204"/>
    </source>
</evidence>
<dbReference type="HAMAP" id="MF_00201">
    <property type="entry name" value="RecO"/>
    <property type="match status" value="1"/>
</dbReference>
<gene>
    <name evidence="8" type="primary">recO</name>
    <name evidence="10" type="ORF">HNQ57_001544</name>
</gene>
<name>A0A840R2H3_9GAMM</name>
<evidence type="ECO:0000256" key="8">
    <source>
        <dbReference type="HAMAP-Rule" id="MF_00201"/>
    </source>
</evidence>
<proteinExistence type="inferred from homology"/>
<evidence type="ECO:0000256" key="3">
    <source>
        <dbReference type="ARBA" id="ARBA00021310"/>
    </source>
</evidence>
<protein>
    <recommendedName>
        <fullName evidence="3 8">DNA repair protein RecO</fullName>
    </recommendedName>
    <alternativeName>
        <fullName evidence="7 8">Recombination protein O</fullName>
    </alternativeName>
</protein>
<dbReference type="InterPro" id="IPR003717">
    <property type="entry name" value="RecO"/>
</dbReference>
<dbReference type="SUPFAM" id="SSF57863">
    <property type="entry name" value="ArfGap/RecO-like zinc finger"/>
    <property type="match status" value="1"/>
</dbReference>
<dbReference type="InterPro" id="IPR037278">
    <property type="entry name" value="ARFGAP/RecO"/>
</dbReference>
<reference evidence="10 11" key="1">
    <citation type="submission" date="2020-08" db="EMBL/GenBank/DDBJ databases">
        <title>Genomic Encyclopedia of Type Strains, Phase IV (KMG-IV): sequencing the most valuable type-strain genomes for metagenomic binning, comparative biology and taxonomic classification.</title>
        <authorList>
            <person name="Goeker M."/>
        </authorList>
    </citation>
    <scope>NUCLEOTIDE SEQUENCE [LARGE SCALE GENOMIC DNA]</scope>
    <source>
        <strain evidence="10 11">DSM 25701</strain>
    </source>
</reference>
<dbReference type="Gene3D" id="2.40.50.140">
    <property type="entry name" value="Nucleic acid-binding proteins"/>
    <property type="match status" value="1"/>
</dbReference>
<evidence type="ECO:0000256" key="2">
    <source>
        <dbReference type="ARBA" id="ARBA00007452"/>
    </source>
</evidence>
<dbReference type="Pfam" id="PF11967">
    <property type="entry name" value="RecO_N"/>
    <property type="match status" value="1"/>
</dbReference>
<dbReference type="RefSeq" id="WP_184462121.1">
    <property type="nucleotide sequence ID" value="NZ_JACHHW010000004.1"/>
</dbReference>
<organism evidence="10 11">
    <name type="scientific">Zhongshania antarctica</name>
    <dbReference type="NCBI Taxonomy" id="641702"/>
    <lineage>
        <taxon>Bacteria</taxon>
        <taxon>Pseudomonadati</taxon>
        <taxon>Pseudomonadota</taxon>
        <taxon>Gammaproteobacteria</taxon>
        <taxon>Cellvibrionales</taxon>
        <taxon>Spongiibacteraceae</taxon>
        <taxon>Zhongshania</taxon>
    </lineage>
</organism>
<dbReference type="Proteomes" id="UP000536640">
    <property type="component" value="Unassembled WGS sequence"/>
</dbReference>
<accession>A0A840R2H3</accession>
<evidence type="ECO:0000313" key="11">
    <source>
        <dbReference type="Proteomes" id="UP000536640"/>
    </source>
</evidence>
<evidence type="ECO:0000256" key="7">
    <source>
        <dbReference type="ARBA" id="ARBA00033409"/>
    </source>
</evidence>
<dbReference type="SUPFAM" id="SSF50249">
    <property type="entry name" value="Nucleic acid-binding proteins"/>
    <property type="match status" value="1"/>
</dbReference>
<feature type="domain" description="DNA replication/recombination mediator RecO N-terminal" evidence="9">
    <location>
        <begin position="9"/>
        <end position="78"/>
    </location>
</feature>
<dbReference type="Gene3D" id="1.20.1440.120">
    <property type="entry name" value="Recombination protein O, C-terminal domain"/>
    <property type="match status" value="1"/>
</dbReference>
<keyword evidence="4 8" id="KW-0227">DNA damage</keyword>
<dbReference type="GO" id="GO:0006310">
    <property type="term" value="P:DNA recombination"/>
    <property type="evidence" value="ECO:0007669"/>
    <property type="project" value="UniProtKB-UniRule"/>
</dbReference>
<evidence type="ECO:0000256" key="5">
    <source>
        <dbReference type="ARBA" id="ARBA00023172"/>
    </source>
</evidence>